<feature type="compositionally biased region" description="Basic residues" evidence="3">
    <location>
        <begin position="176"/>
        <end position="185"/>
    </location>
</feature>
<dbReference type="Pfam" id="PF00098">
    <property type="entry name" value="zf-CCHC"/>
    <property type="match status" value="1"/>
</dbReference>
<evidence type="ECO:0000313" key="6">
    <source>
        <dbReference type="Proteomes" id="UP000694892"/>
    </source>
</evidence>
<dbReference type="PROSITE" id="PS50158">
    <property type="entry name" value="ZF_CCHC"/>
    <property type="match status" value="1"/>
</dbReference>
<name>A0A974DR57_XENLA</name>
<keyword evidence="2" id="KW-0175">Coiled coil</keyword>
<keyword evidence="1" id="KW-0863">Zinc-finger</keyword>
<evidence type="ECO:0000313" key="5">
    <source>
        <dbReference type="EMBL" id="OCT95217.1"/>
    </source>
</evidence>
<accession>A0A974DR57</accession>
<evidence type="ECO:0000256" key="2">
    <source>
        <dbReference type="SAM" id="Coils"/>
    </source>
</evidence>
<keyword evidence="1" id="KW-0862">Zinc</keyword>
<sequence length="245" mass="27811">MCNESMSSFETPQSVRQWCTALLLNPRKVAAVGPMEVDAYVRVKRSSTSGHADISSADAKLLEENKKLHKELEELKAQLSERVRTPTETKKFPKCYWCVFRKCRRYFGRCYKCQVVGHQARSCKTYKSSTVQKYYYKPIINESDSPKEDRVLTTVENPVDMKVAPETSDTPDRSKRLGLGKRRSPGKANFRVSGNSSDTEIIDCCFSCMPGDKTQLYPVLPLTSLSPVTCRGVTEWLEALEAVWE</sequence>
<feature type="coiled-coil region" evidence="2">
    <location>
        <begin position="58"/>
        <end position="85"/>
    </location>
</feature>
<keyword evidence="1" id="KW-0479">Metal-binding</keyword>
<dbReference type="GO" id="GO:0008270">
    <property type="term" value="F:zinc ion binding"/>
    <property type="evidence" value="ECO:0007669"/>
    <property type="project" value="UniProtKB-KW"/>
</dbReference>
<gene>
    <name evidence="5" type="ORF">XELAEV_18012902mg</name>
</gene>
<organism evidence="5 6">
    <name type="scientific">Xenopus laevis</name>
    <name type="common">African clawed frog</name>
    <dbReference type="NCBI Taxonomy" id="8355"/>
    <lineage>
        <taxon>Eukaryota</taxon>
        <taxon>Metazoa</taxon>
        <taxon>Chordata</taxon>
        <taxon>Craniata</taxon>
        <taxon>Vertebrata</taxon>
        <taxon>Euteleostomi</taxon>
        <taxon>Amphibia</taxon>
        <taxon>Batrachia</taxon>
        <taxon>Anura</taxon>
        <taxon>Pipoidea</taxon>
        <taxon>Pipidae</taxon>
        <taxon>Xenopodinae</taxon>
        <taxon>Xenopus</taxon>
        <taxon>Xenopus</taxon>
    </lineage>
</organism>
<dbReference type="InterPro" id="IPR001878">
    <property type="entry name" value="Znf_CCHC"/>
</dbReference>
<reference evidence="6" key="1">
    <citation type="journal article" date="2016" name="Nature">
        <title>Genome evolution in the allotetraploid frog Xenopus laevis.</title>
        <authorList>
            <person name="Session A.M."/>
            <person name="Uno Y."/>
            <person name="Kwon T."/>
            <person name="Chapman J.A."/>
            <person name="Toyoda A."/>
            <person name="Takahashi S."/>
            <person name="Fukui A."/>
            <person name="Hikosaka A."/>
            <person name="Suzuki A."/>
            <person name="Kondo M."/>
            <person name="van Heeringen S.J."/>
            <person name="Quigley I."/>
            <person name="Heinz S."/>
            <person name="Ogino H."/>
            <person name="Ochi H."/>
            <person name="Hellsten U."/>
            <person name="Lyons J.B."/>
            <person name="Simakov O."/>
            <person name="Putnam N."/>
            <person name="Stites J."/>
            <person name="Kuroki Y."/>
            <person name="Tanaka T."/>
            <person name="Michiue T."/>
            <person name="Watanabe M."/>
            <person name="Bogdanovic O."/>
            <person name="Lister R."/>
            <person name="Georgiou G."/>
            <person name="Paranjpe S.S."/>
            <person name="van Kruijsbergen I."/>
            <person name="Shu S."/>
            <person name="Carlson J."/>
            <person name="Kinoshita T."/>
            <person name="Ohta Y."/>
            <person name="Mawaribuchi S."/>
            <person name="Jenkins J."/>
            <person name="Grimwood J."/>
            <person name="Schmutz J."/>
            <person name="Mitros T."/>
            <person name="Mozaffari S.V."/>
            <person name="Suzuki Y."/>
            <person name="Haramoto Y."/>
            <person name="Yamamoto T.S."/>
            <person name="Takagi C."/>
            <person name="Heald R."/>
            <person name="Miller K."/>
            <person name="Haudenschild C."/>
            <person name="Kitzman J."/>
            <person name="Nakayama T."/>
            <person name="Izutsu Y."/>
            <person name="Robert J."/>
            <person name="Fortriede J."/>
            <person name="Burns K."/>
            <person name="Lotay V."/>
            <person name="Karimi K."/>
            <person name="Yasuoka Y."/>
            <person name="Dichmann D.S."/>
            <person name="Flajnik M.F."/>
            <person name="Houston D.W."/>
            <person name="Shendure J."/>
            <person name="DuPasquier L."/>
            <person name="Vize P.D."/>
            <person name="Zorn A.M."/>
            <person name="Ito M."/>
            <person name="Marcotte E.M."/>
            <person name="Wallingford J.B."/>
            <person name="Ito Y."/>
            <person name="Asashima M."/>
            <person name="Ueno N."/>
            <person name="Matsuda Y."/>
            <person name="Veenstra G.J."/>
            <person name="Fujiyama A."/>
            <person name="Harland R.M."/>
            <person name="Taira M."/>
            <person name="Rokhsar D.S."/>
        </authorList>
    </citation>
    <scope>NUCLEOTIDE SEQUENCE [LARGE SCALE GENOMIC DNA]</scope>
    <source>
        <strain evidence="6">J</strain>
    </source>
</reference>
<dbReference type="GO" id="GO:0003676">
    <property type="term" value="F:nucleic acid binding"/>
    <property type="evidence" value="ECO:0007669"/>
    <property type="project" value="InterPro"/>
</dbReference>
<dbReference type="EMBL" id="CM004468">
    <property type="protein sequence ID" value="OCT95217.1"/>
    <property type="molecule type" value="Genomic_DNA"/>
</dbReference>
<evidence type="ECO:0000259" key="4">
    <source>
        <dbReference type="PROSITE" id="PS50158"/>
    </source>
</evidence>
<dbReference type="AlphaFoldDB" id="A0A974DR57"/>
<proteinExistence type="predicted"/>
<feature type="region of interest" description="Disordered" evidence="3">
    <location>
        <begin position="163"/>
        <end position="190"/>
    </location>
</feature>
<evidence type="ECO:0000256" key="3">
    <source>
        <dbReference type="SAM" id="MobiDB-lite"/>
    </source>
</evidence>
<dbReference type="Proteomes" id="UP000694892">
    <property type="component" value="Chromosome 2L"/>
</dbReference>
<protein>
    <recommendedName>
        <fullName evidence="4">CCHC-type domain-containing protein</fullName>
    </recommendedName>
</protein>
<evidence type="ECO:0000256" key="1">
    <source>
        <dbReference type="PROSITE-ProRule" id="PRU00047"/>
    </source>
</evidence>
<feature type="domain" description="CCHC-type" evidence="4">
    <location>
        <begin position="109"/>
        <end position="124"/>
    </location>
</feature>